<evidence type="ECO:0000256" key="2">
    <source>
        <dbReference type="ARBA" id="ARBA00005722"/>
    </source>
</evidence>
<evidence type="ECO:0000256" key="4">
    <source>
        <dbReference type="ARBA" id="ARBA00023136"/>
    </source>
</evidence>
<name>A0ABT9HN79_9SPHN</name>
<dbReference type="InterPro" id="IPR010583">
    <property type="entry name" value="MipA"/>
</dbReference>
<evidence type="ECO:0000313" key="8">
    <source>
        <dbReference type="Proteomes" id="UP001240639"/>
    </source>
</evidence>
<protein>
    <submittedName>
        <fullName evidence="7">MipA/OmpV family protein</fullName>
    </submittedName>
</protein>
<dbReference type="RefSeq" id="WP_305931735.1">
    <property type="nucleotide sequence ID" value="NZ_JAVAIM010000001.1"/>
</dbReference>
<organism evidence="7 8">
    <name type="scientific">Qipengyuania profundimaris</name>
    <dbReference type="NCBI Taxonomy" id="3067652"/>
    <lineage>
        <taxon>Bacteria</taxon>
        <taxon>Pseudomonadati</taxon>
        <taxon>Pseudomonadota</taxon>
        <taxon>Alphaproteobacteria</taxon>
        <taxon>Sphingomonadales</taxon>
        <taxon>Erythrobacteraceae</taxon>
        <taxon>Qipengyuania</taxon>
    </lineage>
</organism>
<dbReference type="PANTHER" id="PTHR38776:SF1">
    <property type="entry name" value="MLTA-INTERACTING PROTEIN-RELATED"/>
    <property type="match status" value="1"/>
</dbReference>
<comment type="subcellular location">
    <subcellularLocation>
        <location evidence="1">Cell outer membrane</location>
    </subcellularLocation>
</comment>
<gene>
    <name evidence="7" type="ORF">Q9K02_04045</name>
</gene>
<proteinExistence type="inferred from homology"/>
<evidence type="ECO:0000256" key="5">
    <source>
        <dbReference type="ARBA" id="ARBA00023237"/>
    </source>
</evidence>
<keyword evidence="8" id="KW-1185">Reference proteome</keyword>
<reference evidence="7 8" key="1">
    <citation type="submission" date="2023-08" db="EMBL/GenBank/DDBJ databases">
        <title>genomic of G39.</title>
        <authorList>
            <person name="Wang Y."/>
        </authorList>
    </citation>
    <scope>NUCLEOTIDE SEQUENCE [LARGE SCALE GENOMIC DNA]</scope>
    <source>
        <strain evidence="7 8">G39</strain>
    </source>
</reference>
<keyword evidence="4" id="KW-0472">Membrane</keyword>
<evidence type="ECO:0000313" key="7">
    <source>
        <dbReference type="EMBL" id="MDP4574307.1"/>
    </source>
</evidence>
<accession>A0ABT9HN79</accession>
<evidence type="ECO:0000256" key="6">
    <source>
        <dbReference type="SAM" id="SignalP"/>
    </source>
</evidence>
<evidence type="ECO:0000256" key="3">
    <source>
        <dbReference type="ARBA" id="ARBA00022729"/>
    </source>
</evidence>
<comment type="caution">
    <text evidence="7">The sequence shown here is derived from an EMBL/GenBank/DDBJ whole genome shotgun (WGS) entry which is preliminary data.</text>
</comment>
<keyword evidence="3 6" id="KW-0732">Signal</keyword>
<dbReference type="PANTHER" id="PTHR38776">
    <property type="entry name" value="MLTA-INTERACTING PROTEIN-RELATED"/>
    <property type="match status" value="1"/>
</dbReference>
<dbReference type="Proteomes" id="UP001240639">
    <property type="component" value="Unassembled WGS sequence"/>
</dbReference>
<dbReference type="Pfam" id="PF06629">
    <property type="entry name" value="MipA"/>
    <property type="match status" value="1"/>
</dbReference>
<feature type="chain" id="PRO_5046744963" evidence="6">
    <location>
        <begin position="22"/>
        <end position="297"/>
    </location>
</feature>
<sequence>MNKLAIAAALGAAFSASVASAQDQGEPGVAASAPEENAVEATVFDGDFVSVGVGVAYGPSYSGSDDYTAFVLPIVQGSLGGVDINPRPAGIALDFVPDADEGVSFSAGPMIKLNRDRVDIDDIKDEVVARYGELDTAIEVGPSVGVSFPGVLNPYDSVSVNLDAVWDINGAHSGRTISPSLTYFTPLSRGIAASLSVSANHIDDDYADYYYSVAPLNTLVPDPDALPLFQAEGGFESIGTNVLLAFDLNGDVTDGGLALIGLASYSRLLGDAKNSPFTSIRGSADQFMVAAGIGYTF</sequence>
<feature type="signal peptide" evidence="6">
    <location>
        <begin position="1"/>
        <end position="21"/>
    </location>
</feature>
<dbReference type="EMBL" id="JAVAIM010000001">
    <property type="protein sequence ID" value="MDP4574307.1"/>
    <property type="molecule type" value="Genomic_DNA"/>
</dbReference>
<keyword evidence="5" id="KW-0998">Cell outer membrane</keyword>
<evidence type="ECO:0000256" key="1">
    <source>
        <dbReference type="ARBA" id="ARBA00004442"/>
    </source>
</evidence>
<comment type="similarity">
    <text evidence="2">Belongs to the MipA/OmpV family.</text>
</comment>